<dbReference type="InterPro" id="IPR045851">
    <property type="entry name" value="AMP-bd_C_sf"/>
</dbReference>
<reference evidence="3" key="1">
    <citation type="submission" date="2024-05" db="EMBL/GenBank/DDBJ databases">
        <authorList>
            <person name="Kim S."/>
            <person name="Heo J."/>
            <person name="Choi H."/>
            <person name="Choi Y."/>
            <person name="Kwon S.-W."/>
            <person name="Kim Y."/>
        </authorList>
    </citation>
    <scope>NUCLEOTIDE SEQUENCE</scope>
    <source>
        <strain evidence="3">KACC 23698</strain>
    </source>
</reference>
<feature type="domain" description="AMP-dependent ligase C-terminal" evidence="2">
    <location>
        <begin position="342"/>
        <end position="430"/>
    </location>
</feature>
<proteinExistence type="predicted"/>
<dbReference type="Gene3D" id="3.40.50.12780">
    <property type="entry name" value="N-terminal domain of ligase-like"/>
    <property type="match status" value="1"/>
</dbReference>
<dbReference type="InterPro" id="IPR028154">
    <property type="entry name" value="AMP-dep_Lig_C"/>
</dbReference>
<dbReference type="PANTHER" id="PTHR43845:SF1">
    <property type="entry name" value="BLR5969 PROTEIN"/>
    <property type="match status" value="1"/>
</dbReference>
<gene>
    <name evidence="3" type="ORF">ABEG18_09140</name>
</gene>
<dbReference type="InterPro" id="IPR042099">
    <property type="entry name" value="ANL_N_sf"/>
</dbReference>
<dbReference type="Pfam" id="PF14535">
    <property type="entry name" value="AMP-binding_C_2"/>
    <property type="match status" value="1"/>
</dbReference>
<dbReference type="Gene3D" id="3.30.300.30">
    <property type="match status" value="1"/>
</dbReference>
<dbReference type="PANTHER" id="PTHR43845">
    <property type="entry name" value="BLR5969 PROTEIN"/>
    <property type="match status" value="1"/>
</dbReference>
<sequence length="444" mass="48152">MLQEPAIETLPWAQQKAQDDPLYREQVRFLFERSRFFREKLEGNGYRTPESVGGLDDIAALPLTEKDELRASRSDADPIGTHLASPLEEVVRIFSTSGTTGVPSYIPLTAGDLENWVRTSARSYGASGLAPGQRLISTYNAGPFVAGAALDAFPRLGLCHIPVGTGNTERLLTAVQLLKPHVLACTPSYALHLAEIGEARGLDLPHSSIERIMVAGEPGGGEPAMRAKLEAAWGAKVTEAMGIGDISVSLWGECEEQHGMHFSGRGFVHFELIEPETGKAVPVEDGARGELVYTHLRHRGAPQLRFRSRDHVVVHTGPCACGRTSPRVRCIGRTDDMLIVRGVNVFPSAIREVVNRQAPAVTGVVSVRPAAKGVKQAPPLKVVVELAENEAGSDALRERIEHDIRATLVVTTRVHLASYGSLPRSEYKSRLLDFSEATEEAADD</sequence>
<organism evidence="3">
    <name type="scientific">Alsobacter sp. KACC 23698</name>
    <dbReference type="NCBI Taxonomy" id="3149229"/>
    <lineage>
        <taxon>Bacteria</taxon>
        <taxon>Pseudomonadati</taxon>
        <taxon>Pseudomonadota</taxon>
        <taxon>Alphaproteobacteria</taxon>
        <taxon>Hyphomicrobiales</taxon>
        <taxon>Alsobacteraceae</taxon>
        <taxon>Alsobacter</taxon>
    </lineage>
</organism>
<dbReference type="Pfam" id="PF00501">
    <property type="entry name" value="AMP-binding"/>
    <property type="match status" value="1"/>
</dbReference>
<dbReference type="SUPFAM" id="SSF56801">
    <property type="entry name" value="Acetyl-CoA synthetase-like"/>
    <property type="match status" value="1"/>
</dbReference>
<feature type="domain" description="AMP-dependent synthetase/ligase" evidence="1">
    <location>
        <begin position="82"/>
        <end position="293"/>
    </location>
</feature>
<name>A0AAU7JL25_9HYPH</name>
<protein>
    <submittedName>
        <fullName evidence="3">AMP-binding protein</fullName>
    </submittedName>
</protein>
<dbReference type="AlphaFoldDB" id="A0AAU7JL25"/>
<accession>A0AAU7JL25</accession>
<dbReference type="EMBL" id="CP157484">
    <property type="protein sequence ID" value="XBO40902.1"/>
    <property type="molecule type" value="Genomic_DNA"/>
</dbReference>
<dbReference type="InterPro" id="IPR000873">
    <property type="entry name" value="AMP-dep_synth/lig_dom"/>
</dbReference>
<evidence type="ECO:0000259" key="1">
    <source>
        <dbReference type="Pfam" id="PF00501"/>
    </source>
</evidence>
<evidence type="ECO:0000313" key="3">
    <source>
        <dbReference type="EMBL" id="XBO40902.1"/>
    </source>
</evidence>
<dbReference type="RefSeq" id="WP_406857758.1">
    <property type="nucleotide sequence ID" value="NZ_CP157484.1"/>
</dbReference>
<evidence type="ECO:0000259" key="2">
    <source>
        <dbReference type="Pfam" id="PF14535"/>
    </source>
</evidence>